<comment type="caution">
    <text evidence="3">The sequence shown here is derived from an EMBL/GenBank/DDBJ whole genome shotgun (WGS) entry which is preliminary data.</text>
</comment>
<keyword evidence="1" id="KW-0812">Transmembrane</keyword>
<evidence type="ECO:0000313" key="4">
    <source>
        <dbReference type="Proteomes" id="UP000232688"/>
    </source>
</evidence>
<keyword evidence="1" id="KW-1133">Transmembrane helix</keyword>
<evidence type="ECO:0000313" key="2">
    <source>
        <dbReference type="EMBL" id="PKC54236.1"/>
    </source>
</evidence>
<accession>A0A2I1FHW5</accession>
<organism evidence="3 4">
    <name type="scientific">Rhizophagus irregularis</name>
    <dbReference type="NCBI Taxonomy" id="588596"/>
    <lineage>
        <taxon>Eukaryota</taxon>
        <taxon>Fungi</taxon>
        <taxon>Fungi incertae sedis</taxon>
        <taxon>Mucoromycota</taxon>
        <taxon>Glomeromycotina</taxon>
        <taxon>Glomeromycetes</taxon>
        <taxon>Glomerales</taxon>
        <taxon>Glomeraceae</taxon>
        <taxon>Rhizophagus</taxon>
    </lineage>
</organism>
<dbReference type="EMBL" id="LLXH01001414">
    <property type="protein sequence ID" value="PKC59015.1"/>
    <property type="molecule type" value="Genomic_DNA"/>
</dbReference>
<keyword evidence="1" id="KW-0472">Membrane</keyword>
<protein>
    <submittedName>
        <fullName evidence="3">Uncharacterized protein</fullName>
    </submittedName>
</protein>
<dbReference type="AlphaFoldDB" id="A0A2I1FHW5"/>
<dbReference type="EMBL" id="LLXH01003431">
    <property type="protein sequence ID" value="PKC54236.1"/>
    <property type="molecule type" value="Genomic_DNA"/>
</dbReference>
<proteinExistence type="predicted"/>
<reference evidence="3 4" key="2">
    <citation type="submission" date="2017-10" db="EMBL/GenBank/DDBJ databases">
        <title>Genome analyses suggest a sexual origin of heterokaryosis in a supposedly ancient asexual fungus.</title>
        <authorList>
            <person name="Corradi N."/>
            <person name="Sedzielewska K."/>
            <person name="Noel J."/>
            <person name="Charron P."/>
            <person name="Farinelli L."/>
            <person name="Marton T."/>
            <person name="Kruger M."/>
            <person name="Pelin A."/>
            <person name="Brachmann A."/>
            <person name="Corradi N."/>
        </authorList>
    </citation>
    <scope>NUCLEOTIDE SEQUENCE [LARGE SCALE GENOMIC DNA]</scope>
    <source>
        <strain evidence="3 4">A1</strain>
    </source>
</reference>
<gene>
    <name evidence="3" type="ORF">RhiirA1_427265</name>
    <name evidence="2" type="ORF">RhiirA1_429933</name>
</gene>
<evidence type="ECO:0000256" key="1">
    <source>
        <dbReference type="SAM" id="Phobius"/>
    </source>
</evidence>
<dbReference type="Proteomes" id="UP000232688">
    <property type="component" value="Unassembled WGS sequence"/>
</dbReference>
<reference evidence="3 4" key="1">
    <citation type="submission" date="2017-10" db="EMBL/GenBank/DDBJ databases">
        <title>Extensive intraspecific genome diversity in a model arbuscular mycorrhizal fungus.</title>
        <authorList>
            <person name="Chen E.C.H."/>
            <person name="Morin E."/>
            <person name="Baudet D."/>
            <person name="Noel J."/>
            <person name="Ndikumana S."/>
            <person name="Charron P."/>
            <person name="St-Onge C."/>
            <person name="Giorgi J."/>
            <person name="Grigoriev I.V."/>
            <person name="Roux C."/>
            <person name="Martin F.M."/>
            <person name="Corradi N."/>
        </authorList>
    </citation>
    <scope>NUCLEOTIDE SEQUENCE [LARGE SCALE GENOMIC DNA]</scope>
    <source>
        <strain evidence="3 4">A1</strain>
    </source>
</reference>
<feature type="transmembrane region" description="Helical" evidence="1">
    <location>
        <begin position="34"/>
        <end position="52"/>
    </location>
</feature>
<evidence type="ECO:0000313" key="3">
    <source>
        <dbReference type="EMBL" id="PKC59015.1"/>
    </source>
</evidence>
<dbReference type="VEuPathDB" id="FungiDB:RhiirA1_429933"/>
<name>A0A2I1FHW5_9GLOM</name>
<dbReference type="VEuPathDB" id="FungiDB:RhiirA1_427265"/>
<sequence length="62" mass="7177">MDGLRSEKLGMDLSTFKPNYMKHVLFVKSSTKRISYMAFFEVMAVLYSNAIGRKIINQIIKD</sequence>